<dbReference type="GO" id="GO:0009372">
    <property type="term" value="P:quorum sensing"/>
    <property type="evidence" value="ECO:0007669"/>
    <property type="project" value="UniProtKB-UniRule"/>
</dbReference>
<proteinExistence type="inferred from homology"/>
<evidence type="ECO:0000256" key="2">
    <source>
        <dbReference type="ARBA" id="ARBA00022654"/>
    </source>
</evidence>
<sequence>MIDCVTLATSHLFGDALAAQHRLRYRVFIERQQWDVPHWQQMEYDQYDTPAASYLIYRDEQGEARGVSRMSPTTRPYMLKDVWPDMVSAEDLPCSSLVWEGTRIGIDRDLSPAERRRVLGELVCAYAEFGLAHGVEWIIGVMPTLIIRSLFERSGWHVELLGEPRVLGGDKVRAGKLRVDQATLERARTFFGIEGPILRLGADLMKEVA</sequence>
<evidence type="ECO:0000313" key="10">
    <source>
        <dbReference type="Proteomes" id="UP000185678"/>
    </source>
</evidence>
<dbReference type="InterPro" id="IPR001690">
    <property type="entry name" value="Autoind_synthase"/>
</dbReference>
<dbReference type="EC" id="2.3.1.184" evidence="1 8"/>
<dbReference type="Pfam" id="PF00765">
    <property type="entry name" value="Autoind_synth"/>
    <property type="match status" value="1"/>
</dbReference>
<dbReference type="SUPFAM" id="SSF55729">
    <property type="entry name" value="Acyl-CoA N-acyltransferases (Nat)"/>
    <property type="match status" value="1"/>
</dbReference>
<organism evidence="9 10">
    <name type="scientific">Insolitispirillum peregrinum</name>
    <dbReference type="NCBI Taxonomy" id="80876"/>
    <lineage>
        <taxon>Bacteria</taxon>
        <taxon>Pseudomonadati</taxon>
        <taxon>Pseudomonadota</taxon>
        <taxon>Alphaproteobacteria</taxon>
        <taxon>Rhodospirillales</taxon>
        <taxon>Novispirillaceae</taxon>
        <taxon>Insolitispirillum</taxon>
    </lineage>
</organism>
<evidence type="ECO:0000256" key="4">
    <source>
        <dbReference type="ARBA" id="ARBA00022691"/>
    </source>
</evidence>
<dbReference type="Gene3D" id="3.40.630.30">
    <property type="match status" value="1"/>
</dbReference>
<dbReference type="PROSITE" id="PS51187">
    <property type="entry name" value="AUTOINDUCER_SYNTH_2"/>
    <property type="match status" value="1"/>
</dbReference>
<evidence type="ECO:0000256" key="3">
    <source>
        <dbReference type="ARBA" id="ARBA00022679"/>
    </source>
</evidence>
<gene>
    <name evidence="9" type="ORF">SAMN05421779_102746</name>
</gene>
<keyword evidence="10" id="KW-1185">Reference proteome</keyword>
<evidence type="ECO:0000313" key="9">
    <source>
        <dbReference type="EMBL" id="SIS60222.1"/>
    </source>
</evidence>
<dbReference type="AlphaFoldDB" id="A0A1N7KF59"/>
<dbReference type="PRINTS" id="PR01549">
    <property type="entry name" value="AUTOINDCRSYN"/>
</dbReference>
<dbReference type="STRING" id="80876.SAMN05421779_102746"/>
<dbReference type="PROSITE" id="PS00949">
    <property type="entry name" value="AUTOINDUCER_SYNTH_1"/>
    <property type="match status" value="1"/>
</dbReference>
<dbReference type="InterPro" id="IPR018311">
    <property type="entry name" value="Autoind_synth_CS"/>
</dbReference>
<dbReference type="GO" id="GO:0061579">
    <property type="term" value="F:N-acyl homoserine lactone synthase activity"/>
    <property type="evidence" value="ECO:0007669"/>
    <property type="project" value="UniProtKB-UniRule"/>
</dbReference>
<keyword evidence="3 8" id="KW-0808">Transferase</keyword>
<evidence type="ECO:0000256" key="7">
    <source>
        <dbReference type="PROSITE-ProRule" id="PRU00533"/>
    </source>
</evidence>
<comment type="similarity">
    <text evidence="7 8">Belongs to the autoinducer synthase family.</text>
</comment>
<evidence type="ECO:0000256" key="1">
    <source>
        <dbReference type="ARBA" id="ARBA00012340"/>
    </source>
</evidence>
<protein>
    <recommendedName>
        <fullName evidence="1 8">Acyl-homoserine-lactone synthase</fullName>
        <ecNumber evidence="1 8">2.3.1.184</ecNumber>
    </recommendedName>
    <alternativeName>
        <fullName evidence="8">Autoinducer synthesis protein</fullName>
    </alternativeName>
</protein>
<keyword evidence="5 7" id="KW-0071">Autoinducer synthesis</keyword>
<reference evidence="9 10" key="1">
    <citation type="submission" date="2017-01" db="EMBL/GenBank/DDBJ databases">
        <authorList>
            <person name="Mah S.A."/>
            <person name="Swanson W.J."/>
            <person name="Moy G.W."/>
            <person name="Vacquier V.D."/>
        </authorList>
    </citation>
    <scope>NUCLEOTIDE SEQUENCE [LARGE SCALE GENOMIC DNA]</scope>
    <source>
        <strain evidence="9 10">DSM 11589</strain>
    </source>
</reference>
<evidence type="ECO:0000256" key="8">
    <source>
        <dbReference type="RuleBase" id="RU361135"/>
    </source>
</evidence>
<evidence type="ECO:0000256" key="6">
    <source>
        <dbReference type="ARBA" id="ARBA00048576"/>
    </source>
</evidence>
<keyword evidence="2 7" id="KW-0673">Quorum sensing</keyword>
<evidence type="ECO:0000256" key="5">
    <source>
        <dbReference type="ARBA" id="ARBA00022929"/>
    </source>
</evidence>
<comment type="catalytic activity">
    <reaction evidence="6 8">
        <text>a fatty acyl-[ACP] + S-adenosyl-L-methionine = an N-acyl-L-homoserine lactone + S-methyl-5'-thioadenosine + holo-[ACP] + H(+)</text>
        <dbReference type="Rhea" id="RHEA:10096"/>
        <dbReference type="Rhea" id="RHEA-COMP:9685"/>
        <dbReference type="Rhea" id="RHEA-COMP:14125"/>
        <dbReference type="ChEBI" id="CHEBI:15378"/>
        <dbReference type="ChEBI" id="CHEBI:17509"/>
        <dbReference type="ChEBI" id="CHEBI:55474"/>
        <dbReference type="ChEBI" id="CHEBI:59789"/>
        <dbReference type="ChEBI" id="CHEBI:64479"/>
        <dbReference type="ChEBI" id="CHEBI:138651"/>
        <dbReference type="EC" id="2.3.1.184"/>
    </reaction>
</comment>
<dbReference type="EMBL" id="FTOA01000002">
    <property type="protein sequence ID" value="SIS60222.1"/>
    <property type="molecule type" value="Genomic_DNA"/>
</dbReference>
<dbReference type="Proteomes" id="UP000185678">
    <property type="component" value="Unassembled WGS sequence"/>
</dbReference>
<dbReference type="PANTHER" id="PTHR39322:SF1">
    <property type="entry name" value="ISOVALERYL-HOMOSERINE LACTONE SYNTHASE"/>
    <property type="match status" value="1"/>
</dbReference>
<dbReference type="GO" id="GO:0007165">
    <property type="term" value="P:signal transduction"/>
    <property type="evidence" value="ECO:0007669"/>
    <property type="project" value="TreeGrafter"/>
</dbReference>
<dbReference type="PANTHER" id="PTHR39322">
    <property type="entry name" value="ACYL-HOMOSERINE-LACTONE SYNTHASE"/>
    <property type="match status" value="1"/>
</dbReference>
<dbReference type="RefSeq" id="WP_076399561.1">
    <property type="nucleotide sequence ID" value="NZ_FTOA01000002.1"/>
</dbReference>
<keyword evidence="4 8" id="KW-0949">S-adenosyl-L-methionine</keyword>
<name>A0A1N7KF59_9PROT</name>
<accession>A0A1N7KF59</accession>
<dbReference type="OrthoDB" id="6169313at2"/>
<dbReference type="InterPro" id="IPR016181">
    <property type="entry name" value="Acyl_CoA_acyltransferase"/>
</dbReference>